<dbReference type="Proteomes" id="UP000187209">
    <property type="component" value="Unassembled WGS sequence"/>
</dbReference>
<name>A0A1R2C3J9_9CILI</name>
<protein>
    <submittedName>
        <fullName evidence="1">Uncharacterized protein</fullName>
    </submittedName>
</protein>
<comment type="caution">
    <text evidence="1">The sequence shown here is derived from an EMBL/GenBank/DDBJ whole genome shotgun (WGS) entry which is preliminary data.</text>
</comment>
<gene>
    <name evidence="1" type="ORF">SteCoe_15396</name>
</gene>
<dbReference type="EMBL" id="MPUH01000297">
    <property type="protein sequence ID" value="OMJ83608.1"/>
    <property type="molecule type" value="Genomic_DNA"/>
</dbReference>
<evidence type="ECO:0000313" key="1">
    <source>
        <dbReference type="EMBL" id="OMJ83608.1"/>
    </source>
</evidence>
<accession>A0A1R2C3J9</accession>
<proteinExistence type="predicted"/>
<dbReference type="AlphaFoldDB" id="A0A1R2C3J9"/>
<keyword evidence="2" id="KW-1185">Reference proteome</keyword>
<reference evidence="1 2" key="1">
    <citation type="submission" date="2016-11" db="EMBL/GenBank/DDBJ databases">
        <title>The macronuclear genome of Stentor coeruleus: a giant cell with tiny introns.</title>
        <authorList>
            <person name="Slabodnick M."/>
            <person name="Ruby J.G."/>
            <person name="Reiff S.B."/>
            <person name="Swart E.C."/>
            <person name="Gosai S."/>
            <person name="Prabakaran S."/>
            <person name="Witkowska E."/>
            <person name="Larue G.E."/>
            <person name="Fisher S."/>
            <person name="Freeman R.M."/>
            <person name="Gunawardena J."/>
            <person name="Chu W."/>
            <person name="Stover N.A."/>
            <person name="Gregory B.D."/>
            <person name="Nowacki M."/>
            <person name="Derisi J."/>
            <person name="Roy S.W."/>
            <person name="Marshall W.F."/>
            <person name="Sood P."/>
        </authorList>
    </citation>
    <scope>NUCLEOTIDE SEQUENCE [LARGE SCALE GENOMIC DNA]</scope>
    <source>
        <strain evidence="1">WM001</strain>
    </source>
</reference>
<sequence length="570" mass="66116">MNLSFEKTNTEAEELLTAICYYKQKIKQAESKKIKNYNRMYKEKMLKKVNLREEDKLSLTSSLIFPSLCTINIHGFYGILCRIAKIFDVPLKIAPTLFLPCPGYYIYTNSKGILQINDAADCFSRFFDNIENNQQETVGVACIFKKANQKIRLFRTTGQAKAYALSKPSISGTMQEFIVPANDVMSIFKAHWKNHKYKYYLVCNRKKVEKQKSKHPRSQSAQVGVKIQNKLETGLLEAFNKKKRESLKSIASQNLNNNTGLTNHLKNKFRLPWKPQFQSSMYMTKEESSKFLVSCQSITQSYMHPVHTSNPDIEKTIQLVNHLLKKFCMNEKYEIIESVCEFIKDSQKNWILINCPQIKVQSVECKEINREVIEKDQAFRSDSESEFIDEISQRVEDASKNPDNAGVNNQEANLKSQFSMKSPKTLTFYDKFRKTISNIDRIRKKERINPNVGLPYELAQEYKNNFQIDRNGNMSNIMLSHSNSTPFNKSFYVRPHRSPSLTLSLMQNSLYSSSKSYDVYGATDIVNRHCAESLEDYERILIGLKRSKQRIRHLDEKNTKNLCQNKTVAE</sequence>
<evidence type="ECO:0000313" key="2">
    <source>
        <dbReference type="Proteomes" id="UP000187209"/>
    </source>
</evidence>
<organism evidence="1 2">
    <name type="scientific">Stentor coeruleus</name>
    <dbReference type="NCBI Taxonomy" id="5963"/>
    <lineage>
        <taxon>Eukaryota</taxon>
        <taxon>Sar</taxon>
        <taxon>Alveolata</taxon>
        <taxon>Ciliophora</taxon>
        <taxon>Postciliodesmatophora</taxon>
        <taxon>Heterotrichea</taxon>
        <taxon>Heterotrichida</taxon>
        <taxon>Stentoridae</taxon>
        <taxon>Stentor</taxon>
    </lineage>
</organism>